<proteinExistence type="predicted"/>
<protein>
    <recommendedName>
        <fullName evidence="1">BFN domain-containing protein</fullName>
    </recommendedName>
</protein>
<dbReference type="InterPro" id="IPR036104">
    <property type="entry name" value="BFN_sf"/>
</dbReference>
<evidence type="ECO:0000259" key="1">
    <source>
        <dbReference type="PROSITE" id="PS51658"/>
    </source>
</evidence>
<name>A0A448KE72_9ACTO</name>
<evidence type="ECO:0000313" key="2">
    <source>
        <dbReference type="EMBL" id="VEG75236.1"/>
    </source>
</evidence>
<dbReference type="AlphaFoldDB" id="A0A448KE72"/>
<dbReference type="Gene3D" id="3.10.690.10">
    <property type="entry name" value="Bifunctional nuclease domain"/>
    <property type="match status" value="1"/>
</dbReference>
<dbReference type="InterPro" id="IPR003729">
    <property type="entry name" value="Bi_nuclease_dom"/>
</dbReference>
<reference evidence="2 3" key="1">
    <citation type="submission" date="2018-12" db="EMBL/GenBank/DDBJ databases">
        <authorList>
            <consortium name="Pathogen Informatics"/>
        </authorList>
    </citation>
    <scope>NUCLEOTIDE SEQUENCE [LARGE SCALE GENOMIC DNA]</scope>
    <source>
        <strain evidence="2 3">NCTC11923</strain>
    </source>
</reference>
<dbReference type="Proteomes" id="UP000276899">
    <property type="component" value="Chromosome"/>
</dbReference>
<dbReference type="STRING" id="1278298.GCA_000428685_00330"/>
<dbReference type="GO" id="GO:0004518">
    <property type="term" value="F:nuclease activity"/>
    <property type="evidence" value="ECO:0007669"/>
    <property type="project" value="InterPro"/>
</dbReference>
<feature type="domain" description="BFN" evidence="1">
    <location>
        <begin position="1"/>
        <end position="131"/>
    </location>
</feature>
<accession>A0A448KE72</accession>
<dbReference type="EMBL" id="LR134363">
    <property type="protein sequence ID" value="VEG75236.1"/>
    <property type="molecule type" value="Genomic_DNA"/>
</dbReference>
<keyword evidence="3" id="KW-1185">Reference proteome</keyword>
<gene>
    <name evidence="2" type="ORF">NCTC11923_01895</name>
</gene>
<dbReference type="KEGG" id="asla:NCTC11923_01895"/>
<organism evidence="2 3">
    <name type="scientific">Actinomyces slackii</name>
    <dbReference type="NCBI Taxonomy" id="52774"/>
    <lineage>
        <taxon>Bacteria</taxon>
        <taxon>Bacillati</taxon>
        <taxon>Actinomycetota</taxon>
        <taxon>Actinomycetes</taxon>
        <taxon>Actinomycetales</taxon>
        <taxon>Actinomycetaceae</taxon>
        <taxon>Actinomyces</taxon>
    </lineage>
</organism>
<dbReference type="RefSeq" id="WP_051281318.1">
    <property type="nucleotide sequence ID" value="NZ_CBCRWE010000008.1"/>
</dbReference>
<evidence type="ECO:0000313" key="3">
    <source>
        <dbReference type="Proteomes" id="UP000276899"/>
    </source>
</evidence>
<sequence length="151" mass="15954">MRAMRLVDIRSTEPERGLVAVLVEDGGPAVLAVPVTARQGLALQGCQVGRAPSWAGVVEDLVHTLGGRLIRLELDADADARITARLVLDAANGSEPVTVPCGAGDGMVLGCTQSVPLLASAEALRLRAWDFTDPTPDTHRDLDCDTRDECD</sequence>
<dbReference type="PROSITE" id="PS51658">
    <property type="entry name" value="BFN"/>
    <property type="match status" value="1"/>
</dbReference>